<keyword evidence="3" id="KW-1185">Reference proteome</keyword>
<accession>A0A1E1K4P1</accession>
<proteinExistence type="predicted"/>
<dbReference type="Proteomes" id="UP000178129">
    <property type="component" value="Unassembled WGS sequence"/>
</dbReference>
<dbReference type="STRING" id="914237.A0A1E1K4P1"/>
<gene>
    <name evidence="2" type="ORF">RCO7_11172</name>
</gene>
<comment type="caution">
    <text evidence="2">The sequence shown here is derived from an EMBL/GenBank/DDBJ whole genome shotgun (WGS) entry which is preliminary data.</text>
</comment>
<feature type="compositionally biased region" description="Polar residues" evidence="1">
    <location>
        <begin position="191"/>
        <end position="202"/>
    </location>
</feature>
<evidence type="ECO:0000313" key="3">
    <source>
        <dbReference type="Proteomes" id="UP000178129"/>
    </source>
</evidence>
<sequence length="229" mass="23535">MRLFTISTFGLGVGVVLAGADIQIDFPGFLRAPRQERNLQTFTGALGGVKAEAITGTSDPKRPFAVGSNTFTKYSDAAVRTCNNQKNACAKVANGNKNSGLSVGQCDDQESDCTKIAQSVNPSTLAGAGNAGNAASPSSTAAQLEATTQQTPPQATTTQQQAAPATTQQAAPPSPPPQSSAQQAPQVANPVLQSSASPVEVSTPTALPVIAPQPTLHSSDEKFFYFCDP</sequence>
<name>A0A1E1K4P1_9HELO</name>
<dbReference type="InParanoid" id="A0A1E1K4P1"/>
<dbReference type="EMBL" id="FJUW01000007">
    <property type="protein sequence ID" value="CZS93076.1"/>
    <property type="molecule type" value="Genomic_DNA"/>
</dbReference>
<dbReference type="AlphaFoldDB" id="A0A1E1K4P1"/>
<feature type="compositionally biased region" description="Low complexity" evidence="1">
    <location>
        <begin position="126"/>
        <end position="171"/>
    </location>
</feature>
<reference evidence="3" key="1">
    <citation type="submission" date="2016-03" db="EMBL/GenBank/DDBJ databases">
        <authorList>
            <person name="Ploux O."/>
        </authorList>
    </citation>
    <scope>NUCLEOTIDE SEQUENCE [LARGE SCALE GENOMIC DNA]</scope>
    <source>
        <strain evidence="3">UK7</strain>
    </source>
</reference>
<evidence type="ECO:0000313" key="2">
    <source>
        <dbReference type="EMBL" id="CZS93076.1"/>
    </source>
</evidence>
<organism evidence="2 3">
    <name type="scientific">Rhynchosporium graminicola</name>
    <dbReference type="NCBI Taxonomy" id="2792576"/>
    <lineage>
        <taxon>Eukaryota</taxon>
        <taxon>Fungi</taxon>
        <taxon>Dikarya</taxon>
        <taxon>Ascomycota</taxon>
        <taxon>Pezizomycotina</taxon>
        <taxon>Leotiomycetes</taxon>
        <taxon>Helotiales</taxon>
        <taxon>Ploettnerulaceae</taxon>
        <taxon>Rhynchosporium</taxon>
    </lineage>
</organism>
<feature type="region of interest" description="Disordered" evidence="1">
    <location>
        <begin position="124"/>
        <end position="202"/>
    </location>
</feature>
<protein>
    <submittedName>
        <fullName evidence="2">Uncharacterized protein</fullName>
    </submittedName>
</protein>
<evidence type="ECO:0000256" key="1">
    <source>
        <dbReference type="SAM" id="MobiDB-lite"/>
    </source>
</evidence>